<evidence type="ECO:0000313" key="12">
    <source>
        <dbReference type="Proteomes" id="UP001056384"/>
    </source>
</evidence>
<protein>
    <recommendedName>
        <fullName evidence="4">rRNA-processing protein EFG1</fullName>
    </recommendedName>
    <alternativeName>
        <fullName evidence="5">rRNA-processing protein efg1</fullName>
    </alternativeName>
</protein>
<feature type="compositionally biased region" description="Acidic residues" evidence="10">
    <location>
        <begin position="220"/>
        <end position="232"/>
    </location>
</feature>
<feature type="coiled-coil region" evidence="9">
    <location>
        <begin position="76"/>
        <end position="134"/>
    </location>
</feature>
<dbReference type="EMBL" id="CP099418">
    <property type="protein sequence ID" value="USW47960.1"/>
    <property type="molecule type" value="Genomic_DNA"/>
</dbReference>
<name>A0A9Q9AF52_9PEZI</name>
<evidence type="ECO:0000256" key="1">
    <source>
        <dbReference type="ARBA" id="ARBA00002773"/>
    </source>
</evidence>
<comment type="similarity">
    <text evidence="3">Belongs to the EFG1 family.</text>
</comment>
<accession>A0A9Q9AF52</accession>
<feature type="compositionally biased region" description="Basic and acidic residues" evidence="10">
    <location>
        <begin position="207"/>
        <end position="219"/>
    </location>
</feature>
<evidence type="ECO:0000256" key="4">
    <source>
        <dbReference type="ARBA" id="ARBA00018689"/>
    </source>
</evidence>
<evidence type="ECO:0000256" key="3">
    <source>
        <dbReference type="ARBA" id="ARBA00006916"/>
    </source>
</evidence>
<evidence type="ECO:0000256" key="5">
    <source>
        <dbReference type="ARBA" id="ARBA00019827"/>
    </source>
</evidence>
<dbReference type="GO" id="GO:0000462">
    <property type="term" value="P:maturation of SSU-rRNA from tricistronic rRNA transcript (SSU-rRNA, 5.8S rRNA, LSU-rRNA)"/>
    <property type="evidence" value="ECO:0007669"/>
    <property type="project" value="TreeGrafter"/>
</dbReference>
<reference evidence="11" key="1">
    <citation type="submission" date="2022-06" db="EMBL/GenBank/DDBJ databases">
        <title>Complete genome sequences of two strains of the flax pathogen Septoria linicola.</title>
        <authorList>
            <person name="Lapalu N."/>
            <person name="Simon A."/>
            <person name="Demenou B."/>
            <person name="Paumier D."/>
            <person name="Guillot M.-P."/>
            <person name="Gout L."/>
            <person name="Valade R."/>
        </authorList>
    </citation>
    <scope>NUCLEOTIDE SEQUENCE</scope>
    <source>
        <strain evidence="11">SE15195</strain>
    </source>
</reference>
<feature type="region of interest" description="Disordered" evidence="10">
    <location>
        <begin position="207"/>
        <end position="281"/>
    </location>
</feature>
<evidence type="ECO:0000256" key="7">
    <source>
        <dbReference type="ARBA" id="ARBA00023054"/>
    </source>
</evidence>
<dbReference type="InterPro" id="IPR019310">
    <property type="entry name" value="Efg1"/>
</dbReference>
<dbReference type="GO" id="GO:0030688">
    <property type="term" value="C:preribosome, small subunit precursor"/>
    <property type="evidence" value="ECO:0007669"/>
    <property type="project" value="TreeGrafter"/>
</dbReference>
<feature type="region of interest" description="Disordered" evidence="10">
    <location>
        <begin position="1"/>
        <end position="46"/>
    </location>
</feature>
<dbReference type="Pfam" id="PF10153">
    <property type="entry name" value="Efg1"/>
    <property type="match status" value="1"/>
</dbReference>
<keyword evidence="12" id="KW-1185">Reference proteome</keyword>
<keyword evidence="6" id="KW-0698">rRNA processing</keyword>
<dbReference type="AlphaFoldDB" id="A0A9Q9AF52"/>
<dbReference type="InterPro" id="IPR050786">
    <property type="entry name" value="EFG1_rRNA-proc"/>
</dbReference>
<organism evidence="11 12">
    <name type="scientific">Septoria linicola</name>
    <dbReference type="NCBI Taxonomy" id="215465"/>
    <lineage>
        <taxon>Eukaryota</taxon>
        <taxon>Fungi</taxon>
        <taxon>Dikarya</taxon>
        <taxon>Ascomycota</taxon>
        <taxon>Pezizomycotina</taxon>
        <taxon>Dothideomycetes</taxon>
        <taxon>Dothideomycetidae</taxon>
        <taxon>Mycosphaerellales</taxon>
        <taxon>Mycosphaerellaceae</taxon>
        <taxon>Septoria</taxon>
    </lineage>
</organism>
<evidence type="ECO:0000256" key="2">
    <source>
        <dbReference type="ARBA" id="ARBA00004604"/>
    </source>
</evidence>
<evidence type="ECO:0000256" key="6">
    <source>
        <dbReference type="ARBA" id="ARBA00022552"/>
    </source>
</evidence>
<dbReference type="PANTHER" id="PTHR33911:SF1">
    <property type="entry name" value="RRNA-PROCESSING PROTEIN EFG1"/>
    <property type="match status" value="1"/>
</dbReference>
<evidence type="ECO:0000256" key="8">
    <source>
        <dbReference type="ARBA" id="ARBA00023242"/>
    </source>
</evidence>
<proteinExistence type="inferred from homology"/>
<sequence length="281" mass="32085">MATKRPAPTDEPSSSSRPFNKRHRTNNAQPHKPLPANLGTKSFKKAHTVNDLKSSIRSLRRLLSGPNSAKLPANVRVEKERALQTAEQDLAREEYAKKKNEVISRWHKVRFFDRQKAERRLKKARKALKDDGESKALQRKVEECETEVNYAMYFPLDQDYVPLFPTRRNKGSEDGATPENEGGELERQGDKDMWDLVTKCAAEGRLKDLREGRLRRATDDEQDEEEEEEDEEQKQAKKKGRNKSDAKQKKSSKDSEAAEKHDGDDQGEADSDNESGGGFFE</sequence>
<comment type="subcellular location">
    <subcellularLocation>
        <location evidence="2">Nucleus</location>
        <location evidence="2">Nucleolus</location>
    </subcellularLocation>
</comment>
<feature type="compositionally biased region" description="Basic and acidic residues" evidence="10">
    <location>
        <begin position="242"/>
        <end position="264"/>
    </location>
</feature>
<gene>
    <name evidence="11" type="ORF">Slin15195_G012790</name>
</gene>
<comment type="function">
    <text evidence="1">Involved in rRNA processing.</text>
</comment>
<dbReference type="GO" id="GO:0005730">
    <property type="term" value="C:nucleolus"/>
    <property type="evidence" value="ECO:0007669"/>
    <property type="project" value="UniProtKB-SubCell"/>
</dbReference>
<feature type="region of interest" description="Disordered" evidence="10">
    <location>
        <begin position="162"/>
        <end position="192"/>
    </location>
</feature>
<dbReference type="Proteomes" id="UP001056384">
    <property type="component" value="Chromosome 1"/>
</dbReference>
<dbReference type="PANTHER" id="PTHR33911">
    <property type="entry name" value="RRNA-PROCESSING PROTEIN EFG1"/>
    <property type="match status" value="1"/>
</dbReference>
<keyword evidence="8" id="KW-0539">Nucleus</keyword>
<evidence type="ECO:0000313" key="11">
    <source>
        <dbReference type="EMBL" id="USW47960.1"/>
    </source>
</evidence>
<keyword evidence="7 9" id="KW-0175">Coiled coil</keyword>
<dbReference type="OrthoDB" id="47732at2759"/>
<evidence type="ECO:0000256" key="10">
    <source>
        <dbReference type="SAM" id="MobiDB-lite"/>
    </source>
</evidence>
<evidence type="ECO:0000256" key="9">
    <source>
        <dbReference type="SAM" id="Coils"/>
    </source>
</evidence>